<dbReference type="SUPFAM" id="SSF51556">
    <property type="entry name" value="Metallo-dependent hydrolases"/>
    <property type="match status" value="1"/>
</dbReference>
<sequence length="282" mass="30996">MIVDAHQHFWNLETVEYPWLTPASGVLYRTYAPEDLIPELRATGVDRTVLVQAADSRAETDAMLAHADTHPFIAGVVGWIDLTDPGEAAKALDRYRPHPKFVGVRHLIHDEPDPDWLVRDGVLESLGLLAAAGLAFDVVSLLPRHLDHVVTVAGRHPGLKLVVDHLSKPRIRDREWEPWATKIAAAAAYPNVFAKVSGLVTEADHERWSVEDLRPYVEHAVACFGPERLMFGSDWPVALLAADYRTVLEAARALLGGAGAEQVFGATAARVYGLDQEIHPPS</sequence>
<comment type="similarity">
    <text evidence="1">Belongs to the metallo-dependent hydrolases superfamily.</text>
</comment>
<accession>A0ABT4SU79</accession>
<dbReference type="Gene3D" id="3.20.20.140">
    <property type="entry name" value="Metal-dependent hydrolases"/>
    <property type="match status" value="1"/>
</dbReference>
<comment type="caution">
    <text evidence="3">The sequence shown here is derived from an EMBL/GenBank/DDBJ whole genome shotgun (WGS) entry which is preliminary data.</text>
</comment>
<dbReference type="Proteomes" id="UP001212498">
    <property type="component" value="Unassembled WGS sequence"/>
</dbReference>
<keyword evidence="4" id="KW-1185">Reference proteome</keyword>
<evidence type="ECO:0000313" key="4">
    <source>
        <dbReference type="Proteomes" id="UP001212498"/>
    </source>
</evidence>
<gene>
    <name evidence="3" type="ORF">OUY24_08400</name>
</gene>
<dbReference type="InterPro" id="IPR032466">
    <property type="entry name" value="Metal_Hydrolase"/>
</dbReference>
<proteinExistence type="inferred from homology"/>
<dbReference type="PANTHER" id="PTHR43569:SF2">
    <property type="entry name" value="AMIDOHYDROLASE-RELATED DOMAIN-CONTAINING PROTEIN"/>
    <property type="match status" value="1"/>
</dbReference>
<evidence type="ECO:0000256" key="1">
    <source>
        <dbReference type="ARBA" id="ARBA00038310"/>
    </source>
</evidence>
<dbReference type="InterPro" id="IPR006680">
    <property type="entry name" value="Amidohydro-rel"/>
</dbReference>
<dbReference type="PANTHER" id="PTHR43569">
    <property type="entry name" value="AMIDOHYDROLASE"/>
    <property type="match status" value="1"/>
</dbReference>
<dbReference type="Pfam" id="PF04909">
    <property type="entry name" value="Amidohydro_2"/>
    <property type="match status" value="1"/>
</dbReference>
<organism evidence="3 4">
    <name type="scientific">Nonomuraea ferruginea</name>
    <dbReference type="NCBI Taxonomy" id="46174"/>
    <lineage>
        <taxon>Bacteria</taxon>
        <taxon>Bacillati</taxon>
        <taxon>Actinomycetota</taxon>
        <taxon>Actinomycetes</taxon>
        <taxon>Streptosporangiales</taxon>
        <taxon>Streptosporangiaceae</taxon>
        <taxon>Nonomuraea</taxon>
    </lineage>
</organism>
<protein>
    <submittedName>
        <fullName evidence="3">Amidohydrolase family protein</fullName>
    </submittedName>
</protein>
<dbReference type="EMBL" id="JAPNUD010000015">
    <property type="protein sequence ID" value="MDA0640635.1"/>
    <property type="molecule type" value="Genomic_DNA"/>
</dbReference>
<reference evidence="3 4" key="1">
    <citation type="submission" date="2022-11" db="EMBL/GenBank/DDBJ databases">
        <title>Nonomuraea corallina sp. nov., a new species of the genus Nonomuraea isolated from sea side sediment in Thai sea.</title>
        <authorList>
            <person name="Ngamcharungchit C."/>
            <person name="Matsumoto A."/>
            <person name="Suriyachadkun C."/>
            <person name="Panbangred W."/>
            <person name="Inahashi Y."/>
            <person name="Intra B."/>
        </authorList>
    </citation>
    <scope>NUCLEOTIDE SEQUENCE [LARGE SCALE GENOMIC DNA]</scope>
    <source>
        <strain evidence="3 4">DSM 43553</strain>
    </source>
</reference>
<feature type="domain" description="Amidohydrolase-related" evidence="2">
    <location>
        <begin position="3"/>
        <end position="274"/>
    </location>
</feature>
<dbReference type="InterPro" id="IPR052350">
    <property type="entry name" value="Metallo-dep_Lactonases"/>
</dbReference>
<evidence type="ECO:0000313" key="3">
    <source>
        <dbReference type="EMBL" id="MDA0640635.1"/>
    </source>
</evidence>
<name>A0ABT4SU79_9ACTN</name>
<evidence type="ECO:0000259" key="2">
    <source>
        <dbReference type="Pfam" id="PF04909"/>
    </source>
</evidence>
<dbReference type="RefSeq" id="WP_271275808.1">
    <property type="nucleotide sequence ID" value="NZ_BAABFD010000013.1"/>
</dbReference>